<feature type="chain" id="PRO_5003139879" description="beta-fructofuranosidase" evidence="5">
    <location>
        <begin position="25"/>
        <end position="512"/>
    </location>
</feature>
<dbReference type="KEGG" id="bpb:bpr_I1953"/>
<feature type="signal peptide" evidence="5">
    <location>
        <begin position="1"/>
        <end position="24"/>
    </location>
</feature>
<evidence type="ECO:0000313" key="7">
    <source>
        <dbReference type="EMBL" id="ADL34687.1"/>
    </source>
</evidence>
<organism evidence="7 8">
    <name type="scientific">Butyrivibrio proteoclasticus (strain ATCC 51982 / DSM 14932 / B316)</name>
    <name type="common">Clostridium proteoclasticum</name>
    <dbReference type="NCBI Taxonomy" id="515622"/>
    <lineage>
        <taxon>Bacteria</taxon>
        <taxon>Bacillati</taxon>
        <taxon>Bacillota</taxon>
        <taxon>Clostridia</taxon>
        <taxon>Lachnospirales</taxon>
        <taxon>Lachnospiraceae</taxon>
        <taxon>Butyrivibrio</taxon>
    </lineage>
</organism>
<dbReference type="Gene3D" id="2.115.10.20">
    <property type="entry name" value="Glycosyl hydrolase domain, family 43"/>
    <property type="match status" value="1"/>
</dbReference>
<dbReference type="STRING" id="515622.bpr_I1953"/>
<dbReference type="PANTHER" id="PTHR43101:SF1">
    <property type="entry name" value="BETA-FRUCTOSIDASE"/>
    <property type="match status" value="1"/>
</dbReference>
<evidence type="ECO:0000259" key="6">
    <source>
        <dbReference type="Pfam" id="PF00251"/>
    </source>
</evidence>
<dbReference type="SMART" id="SM00640">
    <property type="entry name" value="Glyco_32"/>
    <property type="match status" value="1"/>
</dbReference>
<evidence type="ECO:0000313" key="8">
    <source>
        <dbReference type="Proteomes" id="UP000001299"/>
    </source>
</evidence>
<dbReference type="EC" id="3.2.1.26" evidence="2"/>
<feature type="domain" description="Glycosyl hydrolase family 32 N-terminal" evidence="6">
    <location>
        <begin position="70"/>
        <end position="338"/>
    </location>
</feature>
<dbReference type="CAZy" id="GH32">
    <property type="family name" value="Glycoside Hydrolase Family 32"/>
</dbReference>
<keyword evidence="8" id="KW-1185">Reference proteome</keyword>
<protein>
    <recommendedName>
        <fullName evidence="2">beta-fructofuranosidase</fullName>
        <ecNumber evidence="2">3.2.1.26</ecNumber>
    </recommendedName>
</protein>
<keyword evidence="4 7" id="KW-0326">Glycosidase</keyword>
<dbReference type="Proteomes" id="UP000001299">
    <property type="component" value="Chromosome 1"/>
</dbReference>
<evidence type="ECO:0000256" key="4">
    <source>
        <dbReference type="ARBA" id="ARBA00023295"/>
    </source>
</evidence>
<dbReference type="InterPro" id="IPR051214">
    <property type="entry name" value="GH32_Enzymes"/>
</dbReference>
<dbReference type="InterPro" id="IPR023296">
    <property type="entry name" value="Glyco_hydro_beta-prop_sf"/>
</dbReference>
<name>E0RXW1_BUTPB</name>
<dbReference type="HOGENOM" id="CLU_042071_0_0_9"/>
<dbReference type="GO" id="GO:0005975">
    <property type="term" value="P:carbohydrate metabolic process"/>
    <property type="evidence" value="ECO:0007669"/>
    <property type="project" value="InterPro"/>
</dbReference>
<dbReference type="EMBL" id="CP001810">
    <property type="protein sequence ID" value="ADL34687.1"/>
    <property type="molecule type" value="Genomic_DNA"/>
</dbReference>
<dbReference type="GO" id="GO:0004564">
    <property type="term" value="F:beta-fructofuranosidase activity"/>
    <property type="evidence" value="ECO:0007669"/>
    <property type="project" value="UniProtKB-EC"/>
</dbReference>
<dbReference type="InterPro" id="IPR001362">
    <property type="entry name" value="Glyco_hydro_32"/>
</dbReference>
<sequence>MHRIKTLLLIGIMTISSVGCSSKAAEPDTTLDETTEETVQSADEKYLGENIEDHIVFPASVEGLVGDTMPFYDEGKYNVFYLADLRDGKQGYHPWGLMQTTDFASYDDKGVVLNYGDAVEDQDIALGTGSVIKGNDGKYHAFYTGHNDMFEPKEAVMHAVSSDLINWEKIPEDTLYANENYAQNDFRDPFVFYVESEKCYSMLVATRQNNIGVIARYTSEDLKSWEDAGVFFENDMGTDSNLECPTLLSYKGKWYLSFSDQWPHRLVHYRIADNFEGPFEIPSQDIFDCNGFYAGRMETDGENLYVVGWNGTKKNHTDSEDYDWGGNMVTHKLVQHEDGSLTPVLNPELEKLLSNELSLTPVKMTDSASLSEGVISFAGEKYEMAGFKELLGSYLIKTTIRGFDKDGMFGFCFDTNEESVGNLNIVFNGANNRIEFYNGSNIMERTAQSYVDFNLADKNELNVSLLVADGVVCMYVNDEIAFTTRMYMSQGSDFGVFSVESKVSFEDLKAFK</sequence>
<dbReference type="eggNOG" id="COG1621">
    <property type="taxonomic scope" value="Bacteria"/>
</dbReference>
<dbReference type="RefSeq" id="WP_013281341.1">
    <property type="nucleotide sequence ID" value="NC_014387.1"/>
</dbReference>
<dbReference type="CDD" id="cd08995">
    <property type="entry name" value="GH32_EcAec43-like"/>
    <property type="match status" value="1"/>
</dbReference>
<comment type="similarity">
    <text evidence="1">Belongs to the glycosyl hydrolase 32 family.</text>
</comment>
<gene>
    <name evidence="7" type="primary">gh32B</name>
    <name evidence="7" type="ordered locus">bpr_I1953</name>
</gene>
<dbReference type="PANTHER" id="PTHR43101">
    <property type="entry name" value="BETA-FRUCTOSIDASE"/>
    <property type="match status" value="1"/>
</dbReference>
<keyword evidence="5" id="KW-0732">Signal</keyword>
<evidence type="ECO:0000256" key="2">
    <source>
        <dbReference type="ARBA" id="ARBA00012758"/>
    </source>
</evidence>
<evidence type="ECO:0000256" key="5">
    <source>
        <dbReference type="SAM" id="SignalP"/>
    </source>
</evidence>
<evidence type="ECO:0000256" key="1">
    <source>
        <dbReference type="ARBA" id="ARBA00009902"/>
    </source>
</evidence>
<dbReference type="SUPFAM" id="SSF75005">
    <property type="entry name" value="Arabinanase/levansucrase/invertase"/>
    <property type="match status" value="1"/>
</dbReference>
<dbReference type="InterPro" id="IPR013148">
    <property type="entry name" value="Glyco_hydro_32_N"/>
</dbReference>
<keyword evidence="3 7" id="KW-0378">Hydrolase</keyword>
<dbReference type="AlphaFoldDB" id="E0RXW1"/>
<reference evidence="7 8" key="1">
    <citation type="journal article" date="2010" name="PLoS ONE">
        <title>The glycobiome of the rumen bacterium Butyrivibrio proteoclasticus B316(T) highlights adaptation to a polysaccharide-rich environment.</title>
        <authorList>
            <person name="Kelly W.J."/>
            <person name="Leahy S.C."/>
            <person name="Altermann E."/>
            <person name="Yeoman C.J."/>
            <person name="Dunne J.C."/>
            <person name="Kong Z."/>
            <person name="Pacheco D.M."/>
            <person name="Li D."/>
            <person name="Noel S.J."/>
            <person name="Moon C.D."/>
            <person name="Cookson A.L."/>
            <person name="Attwood G.T."/>
        </authorList>
    </citation>
    <scope>NUCLEOTIDE SEQUENCE [LARGE SCALE GENOMIC DNA]</scope>
    <source>
        <strain evidence="8">ATCC 51982 / DSM 14932 / B316</strain>
    </source>
</reference>
<dbReference type="PROSITE" id="PS51257">
    <property type="entry name" value="PROKAR_LIPOPROTEIN"/>
    <property type="match status" value="1"/>
</dbReference>
<accession>E0RXW1</accession>
<evidence type="ECO:0000256" key="3">
    <source>
        <dbReference type="ARBA" id="ARBA00022801"/>
    </source>
</evidence>
<dbReference type="Pfam" id="PF00251">
    <property type="entry name" value="Glyco_hydro_32N"/>
    <property type="match status" value="1"/>
</dbReference>
<proteinExistence type="inferred from homology"/>